<feature type="region of interest" description="Disordered" evidence="1">
    <location>
        <begin position="170"/>
        <end position="219"/>
    </location>
</feature>
<feature type="transmembrane region" description="Helical" evidence="2">
    <location>
        <begin position="716"/>
        <end position="739"/>
    </location>
</feature>
<proteinExistence type="predicted"/>
<name>A0AAD4Q8Z3_9AGAM</name>
<evidence type="ECO:0000313" key="4">
    <source>
        <dbReference type="Proteomes" id="UP001201163"/>
    </source>
</evidence>
<accession>A0AAD4Q8Z3</accession>
<dbReference type="Proteomes" id="UP001201163">
    <property type="component" value="Unassembled WGS sequence"/>
</dbReference>
<feature type="region of interest" description="Disordered" evidence="1">
    <location>
        <begin position="231"/>
        <end position="262"/>
    </location>
</feature>
<keyword evidence="2" id="KW-0812">Transmembrane</keyword>
<feature type="transmembrane region" description="Helical" evidence="2">
    <location>
        <begin position="664"/>
        <end position="684"/>
    </location>
</feature>
<feature type="region of interest" description="Disordered" evidence="1">
    <location>
        <begin position="104"/>
        <end position="123"/>
    </location>
</feature>
<keyword evidence="4" id="KW-1185">Reference proteome</keyword>
<comment type="caution">
    <text evidence="3">The sequence shown here is derived from an EMBL/GenBank/DDBJ whole genome shotgun (WGS) entry which is preliminary data.</text>
</comment>
<protein>
    <submittedName>
        <fullName evidence="3">Uncharacterized protein</fullName>
    </submittedName>
</protein>
<evidence type="ECO:0000313" key="3">
    <source>
        <dbReference type="EMBL" id="KAH8987810.1"/>
    </source>
</evidence>
<dbReference type="AlphaFoldDB" id="A0AAD4Q8Z3"/>
<feature type="transmembrane region" description="Helical" evidence="2">
    <location>
        <begin position="751"/>
        <end position="772"/>
    </location>
</feature>
<keyword evidence="2" id="KW-0472">Membrane</keyword>
<feature type="region of interest" description="Disordered" evidence="1">
    <location>
        <begin position="811"/>
        <end position="835"/>
    </location>
</feature>
<organism evidence="3 4">
    <name type="scientific">Lactarius akahatsu</name>
    <dbReference type="NCBI Taxonomy" id="416441"/>
    <lineage>
        <taxon>Eukaryota</taxon>
        <taxon>Fungi</taxon>
        <taxon>Dikarya</taxon>
        <taxon>Basidiomycota</taxon>
        <taxon>Agaricomycotina</taxon>
        <taxon>Agaricomycetes</taxon>
        <taxon>Russulales</taxon>
        <taxon>Russulaceae</taxon>
        <taxon>Lactarius</taxon>
    </lineage>
</organism>
<evidence type="ECO:0000256" key="1">
    <source>
        <dbReference type="SAM" id="MobiDB-lite"/>
    </source>
</evidence>
<keyword evidence="2" id="KW-1133">Transmembrane helix</keyword>
<dbReference type="EMBL" id="JAKELL010000045">
    <property type="protein sequence ID" value="KAH8987810.1"/>
    <property type="molecule type" value="Genomic_DNA"/>
</dbReference>
<gene>
    <name evidence="3" type="ORF">EDB92DRAFT_2014060</name>
</gene>
<reference evidence="3" key="1">
    <citation type="submission" date="2022-01" db="EMBL/GenBank/DDBJ databases">
        <title>Comparative genomics reveals a dynamic genome evolution in the ectomycorrhizal milk-cap (Lactarius) mushrooms.</title>
        <authorList>
            <consortium name="DOE Joint Genome Institute"/>
            <person name="Lebreton A."/>
            <person name="Tang N."/>
            <person name="Kuo A."/>
            <person name="LaButti K."/>
            <person name="Drula E."/>
            <person name="Barry K."/>
            <person name="Clum A."/>
            <person name="Lipzen A."/>
            <person name="Mousain D."/>
            <person name="Ng V."/>
            <person name="Wang R."/>
            <person name="Wang X."/>
            <person name="Dai Y."/>
            <person name="Henrissat B."/>
            <person name="Grigoriev I.V."/>
            <person name="Guerin-Laguette A."/>
            <person name="Yu F."/>
            <person name="Martin F.M."/>
        </authorList>
    </citation>
    <scope>NUCLEOTIDE SEQUENCE</scope>
    <source>
        <strain evidence="3">QP</strain>
    </source>
</reference>
<evidence type="ECO:0000256" key="2">
    <source>
        <dbReference type="SAM" id="Phobius"/>
    </source>
</evidence>
<feature type="transmembrane region" description="Helical" evidence="2">
    <location>
        <begin position="619"/>
        <end position="644"/>
    </location>
</feature>
<sequence>MVSVLQVFLKFLCKLRFTREFNRCFKSWAPFLAFLARRLGIWRPRNNGKGTFQRAEQAGCSFPGTGARLDVVKNVVAVASSNVPASARHPSAIVATQLADSSDAHPAPANLTAKPQNDRPQAYPTSMLDAFIYSRSNRSCTSFSIHSRASDRLATIIQSHSHESLHAPLQVGQQKGNPKAAHRQFGSGPSTDHLEVSPHSHASPSPTGVYGHHKGQSSTSVVVRIEKPSTESLARSHLADSPPPNSEEPYSAGSPTVHSSLASLPSDLLDESSQLTPTATSRISDFDLPPNRFLQLIVSEQIPRYEKKVTEKLRYSTLDNDVSSIDPEQGLPEVDCAPWIPATHPDGALYFYNKDMRLFTDTDMHNSELKEEMEVFYHYLQWIIRHEELIIPSNNYDLVLDIMPTEFGRIQWSYYYACHETRCLFWLDVCEANHMISEVFHVTSPAHVKHRLEALYWTHWSLFPAVFNDRCLQPAVYDELVGILSHGCMDVMTSKSSTLPYDDETMQKMIKLVRKAKESDSDAGVVYHTAGVTRLLSFFAHWRFLYIHGQQHARLIRNQTVYSGVKQERSLLITLLSPVLFLAPEVHLQDIKKLWTDEIIIETVWKSFMTKLVGEWEELILWSTVMLTANVGFLAISGVVISNINNSQMTSASALDIYISPSQIASSISILASVGSIVVGLFLVRHNRSKQKEDPAGASTYLYRSTHRIFGLEPMAIIFSLPWALLMWAMVMFFIALLLFSFYQSNTPTRVIVAVASAMLAALVVSCIRWAWESSDGRAEWSSSLLPSITHAFSHCRARCYNLFVTLSRRERPSPSAPDADTAYPMSNREEGGFV</sequence>